<reference evidence="1" key="2">
    <citation type="journal article" date="2022" name="New Phytol.">
        <title>Evolutionary transition to the ectomycorrhizal habit in the genomes of a hyperdiverse lineage of mushroom-forming fungi.</title>
        <authorList>
            <person name="Looney B."/>
            <person name="Miyauchi S."/>
            <person name="Morin E."/>
            <person name="Drula E."/>
            <person name="Courty P.E."/>
            <person name="Kohler A."/>
            <person name="Kuo A."/>
            <person name="LaButti K."/>
            <person name="Pangilinan J."/>
            <person name="Lipzen A."/>
            <person name="Riley R."/>
            <person name="Andreopoulos W."/>
            <person name="He G."/>
            <person name="Johnson J."/>
            <person name="Nolan M."/>
            <person name="Tritt A."/>
            <person name="Barry K.W."/>
            <person name="Grigoriev I.V."/>
            <person name="Nagy L.G."/>
            <person name="Hibbett D."/>
            <person name="Henrissat B."/>
            <person name="Matheny P.B."/>
            <person name="Labbe J."/>
            <person name="Martin F.M."/>
        </authorList>
    </citation>
    <scope>NUCLEOTIDE SEQUENCE</scope>
    <source>
        <strain evidence="1">EC-137</strain>
    </source>
</reference>
<evidence type="ECO:0000313" key="1">
    <source>
        <dbReference type="EMBL" id="KAI0027188.1"/>
    </source>
</evidence>
<dbReference type="EMBL" id="MU273971">
    <property type="protein sequence ID" value="KAI0027188.1"/>
    <property type="molecule type" value="Genomic_DNA"/>
</dbReference>
<evidence type="ECO:0000313" key="2">
    <source>
        <dbReference type="Proteomes" id="UP000814128"/>
    </source>
</evidence>
<name>A0ACB8Q671_9AGAM</name>
<organism evidence="1 2">
    <name type="scientific">Vararia minispora EC-137</name>
    <dbReference type="NCBI Taxonomy" id="1314806"/>
    <lineage>
        <taxon>Eukaryota</taxon>
        <taxon>Fungi</taxon>
        <taxon>Dikarya</taxon>
        <taxon>Basidiomycota</taxon>
        <taxon>Agaricomycotina</taxon>
        <taxon>Agaricomycetes</taxon>
        <taxon>Russulales</taxon>
        <taxon>Lachnocladiaceae</taxon>
        <taxon>Vararia</taxon>
    </lineage>
</organism>
<keyword evidence="2" id="KW-1185">Reference proteome</keyword>
<sequence>MISTSSTRATFISSVQSALSTYGLDGIGALLEYPGAIERNAPATDTPNLTAFFSQMRTALPSAIISVAAPAGYWFLKGFEIDKIANSVTYINMMSYDYHGPWDTNVTDQAPVTNPHTSILDMQTSALLYVRAGIDLSKGSLFSCVFEVLAILQEGNNATLDSASETYWFDDQNGDLVTFDQADTWAAKQTFAKNTCFGGSFVWYAMTCGSPNHTTLTASPQVIGPGTVKRTARTHRFKSSELAH</sequence>
<accession>A0ACB8Q671</accession>
<proteinExistence type="predicted"/>
<protein>
    <submittedName>
        <fullName evidence="1">Glycoside hydrolase superfamily</fullName>
    </submittedName>
</protein>
<dbReference type="Proteomes" id="UP000814128">
    <property type="component" value="Unassembled WGS sequence"/>
</dbReference>
<comment type="caution">
    <text evidence="1">The sequence shown here is derived from an EMBL/GenBank/DDBJ whole genome shotgun (WGS) entry which is preliminary data.</text>
</comment>
<gene>
    <name evidence="1" type="ORF">K488DRAFT_62408</name>
</gene>
<reference evidence="1" key="1">
    <citation type="submission" date="2021-02" db="EMBL/GenBank/DDBJ databases">
        <authorList>
            <consortium name="DOE Joint Genome Institute"/>
            <person name="Ahrendt S."/>
            <person name="Looney B.P."/>
            <person name="Miyauchi S."/>
            <person name="Morin E."/>
            <person name="Drula E."/>
            <person name="Courty P.E."/>
            <person name="Chicoki N."/>
            <person name="Fauchery L."/>
            <person name="Kohler A."/>
            <person name="Kuo A."/>
            <person name="Labutti K."/>
            <person name="Pangilinan J."/>
            <person name="Lipzen A."/>
            <person name="Riley R."/>
            <person name="Andreopoulos W."/>
            <person name="He G."/>
            <person name="Johnson J."/>
            <person name="Barry K.W."/>
            <person name="Grigoriev I.V."/>
            <person name="Nagy L."/>
            <person name="Hibbett D."/>
            <person name="Henrissat B."/>
            <person name="Matheny P.B."/>
            <person name="Labbe J."/>
            <person name="Martin F."/>
        </authorList>
    </citation>
    <scope>NUCLEOTIDE SEQUENCE</scope>
    <source>
        <strain evidence="1">EC-137</strain>
    </source>
</reference>
<keyword evidence="1" id="KW-0378">Hydrolase</keyword>